<organism evidence="2">
    <name type="scientific">marine sediment metagenome</name>
    <dbReference type="NCBI Taxonomy" id="412755"/>
    <lineage>
        <taxon>unclassified sequences</taxon>
        <taxon>metagenomes</taxon>
        <taxon>ecological metagenomes</taxon>
    </lineage>
</organism>
<gene>
    <name evidence="2" type="ORF">S01H1_00728</name>
</gene>
<feature type="region of interest" description="Disordered" evidence="1">
    <location>
        <begin position="136"/>
        <end position="156"/>
    </location>
</feature>
<protein>
    <submittedName>
        <fullName evidence="2">Uncharacterized protein</fullName>
    </submittedName>
</protein>
<dbReference type="EMBL" id="BARS01000275">
    <property type="protein sequence ID" value="GAF74773.1"/>
    <property type="molecule type" value="Genomic_DNA"/>
</dbReference>
<dbReference type="AlphaFoldDB" id="X0S131"/>
<reference evidence="2" key="1">
    <citation type="journal article" date="2014" name="Front. Microbiol.">
        <title>High frequency of phylogenetically diverse reductive dehalogenase-homologous genes in deep subseafloor sedimentary metagenomes.</title>
        <authorList>
            <person name="Kawai M."/>
            <person name="Futagami T."/>
            <person name="Toyoda A."/>
            <person name="Takaki Y."/>
            <person name="Nishi S."/>
            <person name="Hori S."/>
            <person name="Arai W."/>
            <person name="Tsubouchi T."/>
            <person name="Morono Y."/>
            <person name="Uchiyama I."/>
            <person name="Ito T."/>
            <person name="Fujiyama A."/>
            <person name="Inagaki F."/>
            <person name="Takami H."/>
        </authorList>
    </citation>
    <scope>NUCLEOTIDE SEQUENCE</scope>
    <source>
        <strain evidence="2">Expedition CK06-06</strain>
    </source>
</reference>
<comment type="caution">
    <text evidence="2">The sequence shown here is derived from an EMBL/GenBank/DDBJ whole genome shotgun (WGS) entry which is preliminary data.</text>
</comment>
<sequence>MIDGGNAILPSFWIQADPRLVFAKSQDDENAPHIIGGFEVQSLGRGIYRVDRTELNTEKMTFRMSFHMPLINLTGKYELPYAWIRGVERDTRESVLTSYPGISIDVQFPQAVAPPQVNEVQDDVLQWITELIKSGDESFSESSSDNVPEDNVPEDNVPEDRLDITRLPFALQRQAAYVEVSREQNLLRGTQQIEIVERADKNYLVFEATIDSSQTVWLKDRISIPKGYRLEACQVFEKKSGSTSLQNECPLDISLQKEKQDAYGLTLQQPRSGIF</sequence>
<evidence type="ECO:0000256" key="1">
    <source>
        <dbReference type="SAM" id="MobiDB-lite"/>
    </source>
</evidence>
<feature type="compositionally biased region" description="Acidic residues" evidence="1">
    <location>
        <begin position="147"/>
        <end position="156"/>
    </location>
</feature>
<feature type="non-terminal residue" evidence="2">
    <location>
        <position position="275"/>
    </location>
</feature>
<name>X0S131_9ZZZZ</name>
<accession>X0S131</accession>
<proteinExistence type="predicted"/>
<evidence type="ECO:0000313" key="2">
    <source>
        <dbReference type="EMBL" id="GAF74773.1"/>
    </source>
</evidence>